<dbReference type="PANTHER" id="PTHR30055">
    <property type="entry name" value="HTH-TYPE TRANSCRIPTIONAL REGULATOR RUTR"/>
    <property type="match status" value="1"/>
</dbReference>
<name>A0ABZ0PQ83_9PROT</name>
<dbReference type="InterPro" id="IPR039536">
    <property type="entry name" value="TetR_C_Proteobacteria"/>
</dbReference>
<evidence type="ECO:0000313" key="5">
    <source>
        <dbReference type="Proteomes" id="UP001305521"/>
    </source>
</evidence>
<dbReference type="InterPro" id="IPR050109">
    <property type="entry name" value="HTH-type_TetR-like_transc_reg"/>
</dbReference>
<feature type="DNA-binding region" description="H-T-H motif" evidence="2">
    <location>
        <begin position="27"/>
        <end position="46"/>
    </location>
</feature>
<feature type="domain" description="HTH tetR-type" evidence="3">
    <location>
        <begin position="4"/>
        <end position="64"/>
    </location>
</feature>
<dbReference type="RefSeq" id="WP_318651289.1">
    <property type="nucleotide sequence ID" value="NZ_CP137852.1"/>
</dbReference>
<dbReference type="PRINTS" id="PR00455">
    <property type="entry name" value="HTHTETR"/>
</dbReference>
<protein>
    <submittedName>
        <fullName evidence="4">TetR/AcrR family transcriptional regulator</fullName>
    </submittedName>
</protein>
<evidence type="ECO:0000256" key="2">
    <source>
        <dbReference type="PROSITE-ProRule" id="PRU00335"/>
    </source>
</evidence>
<dbReference type="EMBL" id="CP137852">
    <property type="protein sequence ID" value="WPB87336.1"/>
    <property type="molecule type" value="Genomic_DNA"/>
</dbReference>
<organism evidence="4 5">
    <name type="scientific">Sediminicoccus rosea</name>
    <dbReference type="NCBI Taxonomy" id="1225128"/>
    <lineage>
        <taxon>Bacteria</taxon>
        <taxon>Pseudomonadati</taxon>
        <taxon>Pseudomonadota</taxon>
        <taxon>Alphaproteobacteria</taxon>
        <taxon>Acetobacterales</taxon>
        <taxon>Roseomonadaceae</taxon>
        <taxon>Sediminicoccus</taxon>
    </lineage>
</organism>
<accession>A0ABZ0PQ83</accession>
<dbReference type="Pfam" id="PF00440">
    <property type="entry name" value="TetR_N"/>
    <property type="match status" value="1"/>
</dbReference>
<dbReference type="InterPro" id="IPR001647">
    <property type="entry name" value="HTH_TetR"/>
</dbReference>
<gene>
    <name evidence="4" type="ORF">R9Z33_10735</name>
</gene>
<keyword evidence="1 2" id="KW-0238">DNA-binding</keyword>
<evidence type="ECO:0000259" key="3">
    <source>
        <dbReference type="PROSITE" id="PS50977"/>
    </source>
</evidence>
<dbReference type="InterPro" id="IPR009057">
    <property type="entry name" value="Homeodomain-like_sf"/>
</dbReference>
<dbReference type="InterPro" id="IPR036271">
    <property type="entry name" value="Tet_transcr_reg_TetR-rel_C_sf"/>
</dbReference>
<dbReference type="SUPFAM" id="SSF46689">
    <property type="entry name" value="Homeodomain-like"/>
    <property type="match status" value="1"/>
</dbReference>
<proteinExistence type="predicted"/>
<evidence type="ECO:0000313" key="4">
    <source>
        <dbReference type="EMBL" id="WPB87336.1"/>
    </source>
</evidence>
<dbReference type="Pfam" id="PF14246">
    <property type="entry name" value="TetR_C_7"/>
    <property type="match status" value="1"/>
</dbReference>
<sequence length="213" mass="23421">MPEGARRQALMEAAAAVFIRDGYAAASMDRVAQEAGMSKRTLYRLFPSKAALFEATIHDSLIPAHMDPELAREPELHTALARMLEAAGRHLLALRPVGIFRLVIAEQGRTPELAETFHRVLVRRGATALQRQIGLEMERGRLRPGDAEATGRMLYGMAFGSMQIRLLLGLREVPAAEEVATLAREAVDIFLNGMRREETRLQVSPARLAVAAG</sequence>
<dbReference type="Proteomes" id="UP001305521">
    <property type="component" value="Chromosome"/>
</dbReference>
<evidence type="ECO:0000256" key="1">
    <source>
        <dbReference type="ARBA" id="ARBA00023125"/>
    </source>
</evidence>
<dbReference type="PANTHER" id="PTHR30055:SF223">
    <property type="entry name" value="HTH-TYPE TRANSCRIPTIONAL REGULATOR UIDR"/>
    <property type="match status" value="1"/>
</dbReference>
<keyword evidence="5" id="KW-1185">Reference proteome</keyword>
<dbReference type="SUPFAM" id="SSF48498">
    <property type="entry name" value="Tetracyclin repressor-like, C-terminal domain"/>
    <property type="match status" value="1"/>
</dbReference>
<reference evidence="4 5" key="1">
    <citation type="submission" date="2023-11" db="EMBL/GenBank/DDBJ databases">
        <title>Arctic aerobic anoxygenic photoheterotroph Sediminicoccus rosea KRV36 adapts its photosynthesis to long days of polar summer.</title>
        <authorList>
            <person name="Tomasch J."/>
            <person name="Kopejtka K."/>
            <person name="Bily T."/>
            <person name="Gardiner A.T."/>
            <person name="Gardian Z."/>
            <person name="Shivaramu S."/>
            <person name="Koblizek M."/>
            <person name="Engelhardt F."/>
            <person name="Kaftan D."/>
        </authorList>
    </citation>
    <scope>NUCLEOTIDE SEQUENCE [LARGE SCALE GENOMIC DNA]</scope>
    <source>
        <strain evidence="4 5">R-30</strain>
    </source>
</reference>
<dbReference type="Gene3D" id="1.10.357.10">
    <property type="entry name" value="Tetracycline Repressor, domain 2"/>
    <property type="match status" value="1"/>
</dbReference>
<dbReference type="PROSITE" id="PS50977">
    <property type="entry name" value="HTH_TETR_2"/>
    <property type="match status" value="1"/>
</dbReference>